<dbReference type="Proteomes" id="UP000828048">
    <property type="component" value="Chromosome 12"/>
</dbReference>
<gene>
    <name evidence="1" type="ORF">Vadar_007095</name>
</gene>
<accession>A0ACB7ZA05</accession>
<evidence type="ECO:0000313" key="2">
    <source>
        <dbReference type="Proteomes" id="UP000828048"/>
    </source>
</evidence>
<name>A0ACB7ZA05_9ERIC</name>
<organism evidence="1 2">
    <name type="scientific">Vaccinium darrowii</name>
    <dbReference type="NCBI Taxonomy" id="229202"/>
    <lineage>
        <taxon>Eukaryota</taxon>
        <taxon>Viridiplantae</taxon>
        <taxon>Streptophyta</taxon>
        <taxon>Embryophyta</taxon>
        <taxon>Tracheophyta</taxon>
        <taxon>Spermatophyta</taxon>
        <taxon>Magnoliopsida</taxon>
        <taxon>eudicotyledons</taxon>
        <taxon>Gunneridae</taxon>
        <taxon>Pentapetalae</taxon>
        <taxon>asterids</taxon>
        <taxon>Ericales</taxon>
        <taxon>Ericaceae</taxon>
        <taxon>Vaccinioideae</taxon>
        <taxon>Vaccinieae</taxon>
        <taxon>Vaccinium</taxon>
    </lineage>
</organism>
<comment type="caution">
    <text evidence="1">The sequence shown here is derived from an EMBL/GenBank/DDBJ whole genome shotgun (WGS) entry which is preliminary data.</text>
</comment>
<evidence type="ECO:0000313" key="1">
    <source>
        <dbReference type="EMBL" id="KAH7862603.1"/>
    </source>
</evidence>
<proteinExistence type="predicted"/>
<dbReference type="EMBL" id="CM037162">
    <property type="protein sequence ID" value="KAH7862603.1"/>
    <property type="molecule type" value="Genomic_DNA"/>
</dbReference>
<keyword evidence="2" id="KW-1185">Reference proteome</keyword>
<sequence>MEMWQLEEHQPSWSVHNTLDSSFHHELCFPGPETWTGTEKFEFSSFHSISEDSSEFNTSTPFLSSIFHGESSLEPCLADLEDSGIDEVDRFFNWPESDDVSPSQGSTTEESVDVSSIQSPLVFPVEDMEIDDEVSIPPLLKACGEAMENRNKELVEVILKRLENKACPQGGAAQRLVYYMIKSLDQHFDYLTQEASKNYEAAFRVFYQIFPYGRFAHFIATSSILEALPEDAEQICIVDFDMGEGVQWPPLIEALAKQRQRVTRIISLKSGDSKSVHPLQRFEKTKERLREHAFSCGLELRIEEIDLEGLASEMKKMTKFGGREFLAFNCMVGLPHMGRQKSSRHVSKFLKIAQESINTGDGTRNRGVITYGDGTTMEERRSDGYGFGSFFEGQLGRVKALLESMEWQKPSQHKEARIAMECLFAAPYVSSLSCFEKWEERDCRGEHLAKIGLDARRVSKDIVSEAKELVRDGDSWYRVGTEEEKENQAVLCFKGTPLVRVSIWS</sequence>
<reference evidence="1 2" key="1">
    <citation type="journal article" date="2021" name="Hortic Res">
        <title>High-quality reference genome and annotation aids understanding of berry development for evergreen blueberry (Vaccinium darrowii).</title>
        <authorList>
            <person name="Yu J."/>
            <person name="Hulse-Kemp A.M."/>
            <person name="Babiker E."/>
            <person name="Staton M."/>
        </authorList>
    </citation>
    <scope>NUCLEOTIDE SEQUENCE [LARGE SCALE GENOMIC DNA]</scope>
    <source>
        <strain evidence="2">cv. NJ 8807/NJ 8810</strain>
        <tissue evidence="1">Young leaf</tissue>
    </source>
</reference>
<protein>
    <submittedName>
        <fullName evidence="1">Uncharacterized protein</fullName>
    </submittedName>
</protein>